<keyword evidence="2" id="KW-0472">Membrane</keyword>
<dbReference type="GO" id="GO:0009535">
    <property type="term" value="C:chloroplast thylakoid membrane"/>
    <property type="evidence" value="ECO:0007669"/>
    <property type="project" value="TreeGrafter"/>
</dbReference>
<dbReference type="InterPro" id="IPR025564">
    <property type="entry name" value="CAAD_dom"/>
</dbReference>
<evidence type="ECO:0000313" key="4">
    <source>
        <dbReference type="EMBL" id="KAG5617153.1"/>
    </source>
</evidence>
<evidence type="ECO:0000256" key="2">
    <source>
        <dbReference type="SAM" id="Phobius"/>
    </source>
</evidence>
<comment type="subcellular location">
    <subcellularLocation>
        <location evidence="1">Membrane</location>
        <topology evidence="1">Multi-pass membrane protein</topology>
    </subcellularLocation>
</comment>
<dbReference type="Proteomes" id="UP000824120">
    <property type="component" value="Chromosome 3"/>
</dbReference>
<dbReference type="PANTHER" id="PTHR33222">
    <property type="match status" value="1"/>
</dbReference>
<evidence type="ECO:0000313" key="5">
    <source>
        <dbReference type="Proteomes" id="UP000824120"/>
    </source>
</evidence>
<feature type="domain" description="Cyanobacterial aminoacyl-tRNA synthetase CAAD" evidence="3">
    <location>
        <begin position="97"/>
        <end position="180"/>
    </location>
</feature>
<protein>
    <recommendedName>
        <fullName evidence="3">Cyanobacterial aminoacyl-tRNA synthetase CAAD domain-containing protein</fullName>
    </recommendedName>
</protein>
<dbReference type="EMBL" id="JACXVP010000003">
    <property type="protein sequence ID" value="KAG5617153.1"/>
    <property type="molecule type" value="Genomic_DNA"/>
</dbReference>
<dbReference type="Pfam" id="PF14159">
    <property type="entry name" value="CAAD"/>
    <property type="match status" value="1"/>
</dbReference>
<feature type="transmembrane region" description="Helical" evidence="2">
    <location>
        <begin position="111"/>
        <end position="129"/>
    </location>
</feature>
<evidence type="ECO:0000256" key="1">
    <source>
        <dbReference type="ARBA" id="ARBA00004141"/>
    </source>
</evidence>
<reference evidence="4 5" key="1">
    <citation type="submission" date="2020-09" db="EMBL/GenBank/DDBJ databases">
        <title>De no assembly of potato wild relative species, Solanum commersonii.</title>
        <authorList>
            <person name="Cho K."/>
        </authorList>
    </citation>
    <scope>NUCLEOTIDE SEQUENCE [LARGE SCALE GENOMIC DNA]</scope>
    <source>
        <strain evidence="4">LZ3.2</strain>
        <tissue evidence="4">Leaf</tissue>
    </source>
</reference>
<feature type="transmembrane region" description="Helical" evidence="2">
    <location>
        <begin position="141"/>
        <end position="159"/>
    </location>
</feature>
<name>A0A9J5ZY02_SOLCO</name>
<keyword evidence="2" id="KW-0812">Transmembrane</keyword>
<gene>
    <name evidence="4" type="ORF">H5410_016977</name>
</gene>
<evidence type="ECO:0000259" key="3">
    <source>
        <dbReference type="Pfam" id="PF14159"/>
    </source>
</evidence>
<dbReference type="PANTHER" id="PTHR33222:SF24">
    <property type="entry name" value="PROTEIN CURVATURE THYLAKOID 1A, CHLOROPLASTIC-LIKE"/>
    <property type="match status" value="1"/>
</dbReference>
<comment type="caution">
    <text evidence="4">The sequence shown here is derived from an EMBL/GenBank/DDBJ whole genome shotgun (WGS) entry which is preliminary data.</text>
</comment>
<dbReference type="AlphaFoldDB" id="A0A9J5ZY02"/>
<proteinExistence type="predicted"/>
<sequence length="184" mass="20595">MATASSVSSSSSSSSMERIMSLPHSSMTMCLRHSNVPSLLRLSPQAARSSFSSSFRSPTGFRHCVGPKRSPIFKIRASFSDEETSESDIHIRKVFSNVKDMWDRLEKKPTVFIYGGSAILGLWLSSIIADTLDSIPLLPKFLELVGLGYFGWFIYRYLLFKSGRDELGRDVQALKKKITGDEEE</sequence>
<keyword evidence="5" id="KW-1185">Reference proteome</keyword>
<keyword evidence="2" id="KW-1133">Transmembrane helix</keyword>
<dbReference type="OrthoDB" id="2014299at2759"/>
<organism evidence="4 5">
    <name type="scientific">Solanum commersonii</name>
    <name type="common">Commerson's wild potato</name>
    <name type="synonym">Commerson's nightshade</name>
    <dbReference type="NCBI Taxonomy" id="4109"/>
    <lineage>
        <taxon>Eukaryota</taxon>
        <taxon>Viridiplantae</taxon>
        <taxon>Streptophyta</taxon>
        <taxon>Embryophyta</taxon>
        <taxon>Tracheophyta</taxon>
        <taxon>Spermatophyta</taxon>
        <taxon>Magnoliopsida</taxon>
        <taxon>eudicotyledons</taxon>
        <taxon>Gunneridae</taxon>
        <taxon>Pentapetalae</taxon>
        <taxon>asterids</taxon>
        <taxon>lamiids</taxon>
        <taxon>Solanales</taxon>
        <taxon>Solanaceae</taxon>
        <taxon>Solanoideae</taxon>
        <taxon>Solaneae</taxon>
        <taxon>Solanum</taxon>
    </lineage>
</organism>
<dbReference type="InterPro" id="IPR033344">
    <property type="entry name" value="CURT1"/>
</dbReference>
<accession>A0A9J5ZY02</accession>